<evidence type="ECO:0000256" key="1">
    <source>
        <dbReference type="SAM" id="MobiDB-lite"/>
    </source>
</evidence>
<organism evidence="2 4">
    <name type="scientific">Pteropus vampyrus</name>
    <name type="common">Large flying fox</name>
    <dbReference type="NCBI Taxonomy" id="132908"/>
    <lineage>
        <taxon>Eukaryota</taxon>
        <taxon>Metazoa</taxon>
        <taxon>Chordata</taxon>
        <taxon>Craniata</taxon>
        <taxon>Vertebrata</taxon>
        <taxon>Euteleostomi</taxon>
        <taxon>Mammalia</taxon>
        <taxon>Eutheria</taxon>
        <taxon>Laurasiatheria</taxon>
        <taxon>Chiroptera</taxon>
        <taxon>Yinpterochiroptera</taxon>
        <taxon>Pteropodoidea</taxon>
        <taxon>Pteropodidae</taxon>
        <taxon>Pteropodinae</taxon>
        <taxon>Pteropus</taxon>
    </lineage>
</organism>
<dbReference type="Proteomes" id="UP000515202">
    <property type="component" value="Unplaced"/>
</dbReference>
<name>A0A6P6BRB7_PTEVA</name>
<reference evidence="3 4" key="1">
    <citation type="submission" date="2025-04" db="UniProtKB">
        <authorList>
            <consortium name="RefSeq"/>
        </authorList>
    </citation>
    <scope>IDENTIFICATION</scope>
    <source>
        <tissue evidence="3 4">Kidney</tissue>
    </source>
</reference>
<evidence type="ECO:0000313" key="4">
    <source>
        <dbReference type="RefSeq" id="XP_023377634.1"/>
    </source>
</evidence>
<dbReference type="RefSeq" id="XP_023377633.1">
    <property type="nucleotide sequence ID" value="XM_023521865.1"/>
</dbReference>
<evidence type="ECO:0000313" key="2">
    <source>
        <dbReference type="Proteomes" id="UP000515202"/>
    </source>
</evidence>
<dbReference type="GeneID" id="111730561"/>
<dbReference type="AlphaFoldDB" id="A0A6P6BRB7"/>
<dbReference type="KEGG" id="pvp:111730561"/>
<protein>
    <submittedName>
        <fullName evidence="3">Uncharacterized protein LOC111730561 isoform X1</fullName>
    </submittedName>
    <submittedName>
        <fullName evidence="4">Uncharacterized protein LOC111730561 isoform X2</fullName>
    </submittedName>
</protein>
<dbReference type="RefSeq" id="XP_023377634.1">
    <property type="nucleotide sequence ID" value="XM_023521866.1"/>
</dbReference>
<accession>A0A6P6BRB7</accession>
<sequence length="342" mass="35094">MPCCLLCCGAGPADQRRQLGQPHLSGCPGRLVLPRSPLAVEIDRVFLLASPRNPFSGPLILPICLRSEVSRVADTRTSPCVRQRRRRGLGEAPSLGPQVQAPARGSSTHAPPARPHGAPSAVLPPGPLVGGGALGTCVTLSCVLWGFAGLCSAYSWFRGGRILPGSGPSLDSGCGGVNLLPMSLILLGTVCLLHTGIRVSSFWKSPRPESAQMSRVPILEGHTLQRVQCRRLALRPPEPCARATGAASPWGTAGVPRLAHESLSRSTRGLQLPLCHGVSGQRGMGGLSGAPCAARPRAGTPGAPAASALLACGSRDGLCDSPLLVASEAAGSSSVGNLQEAT</sequence>
<gene>
    <name evidence="3 4" type="primary">LOC111730561</name>
</gene>
<evidence type="ECO:0000313" key="3">
    <source>
        <dbReference type="RefSeq" id="XP_023377633.1"/>
    </source>
</evidence>
<feature type="region of interest" description="Disordered" evidence="1">
    <location>
        <begin position="76"/>
        <end position="122"/>
    </location>
</feature>
<keyword evidence="2" id="KW-1185">Reference proteome</keyword>
<proteinExistence type="predicted"/>